<dbReference type="OMA" id="SCNMPAG"/>
<dbReference type="EMBL" id="HE600943">
    <property type="protein sequence ID" value="CAP32510.1"/>
    <property type="molecule type" value="Genomic_DNA"/>
</dbReference>
<feature type="compositionally biased region" description="Gly residues" evidence="1">
    <location>
        <begin position="70"/>
        <end position="80"/>
    </location>
</feature>
<protein>
    <submittedName>
        <fullName evidence="3">Protein CBG13771</fullName>
    </submittedName>
</protein>
<feature type="compositionally biased region" description="Gly residues" evidence="1">
    <location>
        <begin position="53"/>
        <end position="62"/>
    </location>
</feature>
<evidence type="ECO:0000313" key="3">
    <source>
        <dbReference type="EMBL" id="CAP32510.1"/>
    </source>
</evidence>
<sequence length="126" mass="13321">MILGFFTFIFLLLTLLKIAVKKFKGGARFRSLLGFSSPQNRNSNHQDYRNIVRGGGVNGADGTGNAYRRNGGGNGGGRNIGGLPTSSGVAPPQWAVDAAVVADSNSRISRPKFRNDTPASRLAPST</sequence>
<dbReference type="InParanoid" id="A8XIN5"/>
<organism evidence="3 4">
    <name type="scientific">Caenorhabditis briggsae</name>
    <dbReference type="NCBI Taxonomy" id="6238"/>
    <lineage>
        <taxon>Eukaryota</taxon>
        <taxon>Metazoa</taxon>
        <taxon>Ecdysozoa</taxon>
        <taxon>Nematoda</taxon>
        <taxon>Chromadorea</taxon>
        <taxon>Rhabditida</taxon>
        <taxon>Rhabditina</taxon>
        <taxon>Rhabditomorpha</taxon>
        <taxon>Rhabditoidea</taxon>
        <taxon>Rhabditidae</taxon>
        <taxon>Peloderinae</taxon>
        <taxon>Caenorhabditis</taxon>
    </lineage>
</organism>
<proteinExistence type="predicted"/>
<dbReference type="CTD" id="8574519"/>
<feature type="region of interest" description="Disordered" evidence="1">
    <location>
        <begin position="36"/>
        <end position="90"/>
    </location>
</feature>
<dbReference type="KEGG" id="cbr:CBG_13771"/>
<dbReference type="HOGENOM" id="CLU_1983549_0_0_1"/>
<evidence type="ECO:0000256" key="2">
    <source>
        <dbReference type="SAM" id="SignalP"/>
    </source>
</evidence>
<dbReference type="RefSeq" id="XP_002632523.1">
    <property type="nucleotide sequence ID" value="XM_002632477.1"/>
</dbReference>
<feature type="chain" id="PRO_5002730033" evidence="2">
    <location>
        <begin position="22"/>
        <end position="126"/>
    </location>
</feature>
<dbReference type="GeneID" id="8574519"/>
<feature type="signal peptide" evidence="2">
    <location>
        <begin position="1"/>
        <end position="21"/>
    </location>
</feature>
<reference evidence="3 4" key="1">
    <citation type="journal article" date="2003" name="PLoS Biol.">
        <title>The genome sequence of Caenorhabditis briggsae: a platform for comparative genomics.</title>
        <authorList>
            <person name="Stein L.D."/>
            <person name="Bao Z."/>
            <person name="Blasiar D."/>
            <person name="Blumenthal T."/>
            <person name="Brent M.R."/>
            <person name="Chen N."/>
            <person name="Chinwalla A."/>
            <person name="Clarke L."/>
            <person name="Clee C."/>
            <person name="Coghlan A."/>
            <person name="Coulson A."/>
            <person name="D'Eustachio P."/>
            <person name="Fitch D.H."/>
            <person name="Fulton L.A."/>
            <person name="Fulton R.E."/>
            <person name="Griffiths-Jones S."/>
            <person name="Harris T.W."/>
            <person name="Hillier L.W."/>
            <person name="Kamath R."/>
            <person name="Kuwabara P.E."/>
            <person name="Mardis E.R."/>
            <person name="Marra M.A."/>
            <person name="Miner T.L."/>
            <person name="Minx P."/>
            <person name="Mullikin J.C."/>
            <person name="Plumb R.W."/>
            <person name="Rogers J."/>
            <person name="Schein J.E."/>
            <person name="Sohrmann M."/>
            <person name="Spieth J."/>
            <person name="Stajich J.E."/>
            <person name="Wei C."/>
            <person name="Willey D."/>
            <person name="Wilson R.K."/>
            <person name="Durbin R."/>
            <person name="Waterston R.H."/>
        </authorList>
    </citation>
    <scope>NUCLEOTIDE SEQUENCE [LARGE SCALE GENOMIC DNA]</scope>
    <source>
        <strain evidence="3 4">AF16</strain>
    </source>
</reference>
<evidence type="ECO:0000313" key="5">
    <source>
        <dbReference type="WormBase" id="CBG13771"/>
    </source>
</evidence>
<reference evidence="3 4" key="2">
    <citation type="journal article" date="2011" name="PLoS Genet.">
        <title>Caenorhabditis briggsae recombinant inbred line genotypes reveal inter-strain incompatibility and the evolution of recombination.</title>
        <authorList>
            <person name="Ross J.A."/>
            <person name="Koboldt D.C."/>
            <person name="Staisch J.E."/>
            <person name="Chamberlin H.M."/>
            <person name="Gupta B.P."/>
            <person name="Miller R.D."/>
            <person name="Baird S.E."/>
            <person name="Haag E.S."/>
        </authorList>
    </citation>
    <scope>NUCLEOTIDE SEQUENCE [LARGE SCALE GENOMIC DNA]</scope>
    <source>
        <strain evidence="3 4">AF16</strain>
    </source>
</reference>
<dbReference type="Proteomes" id="UP000008549">
    <property type="component" value="Unassembled WGS sequence"/>
</dbReference>
<feature type="region of interest" description="Disordered" evidence="1">
    <location>
        <begin position="103"/>
        <end position="126"/>
    </location>
</feature>
<gene>
    <name evidence="3 5" type="ORF">CBG13771</name>
    <name evidence="3" type="ORF">CBG_13771</name>
</gene>
<dbReference type="eggNOG" id="ENOG502S803">
    <property type="taxonomic scope" value="Eukaryota"/>
</dbReference>
<accession>A8XIN5</accession>
<keyword evidence="2" id="KW-0732">Signal</keyword>
<name>A8XIN5_CAEBR</name>
<dbReference type="AlphaFoldDB" id="A8XIN5"/>
<evidence type="ECO:0000256" key="1">
    <source>
        <dbReference type="SAM" id="MobiDB-lite"/>
    </source>
</evidence>
<keyword evidence="4" id="KW-1185">Reference proteome</keyword>
<evidence type="ECO:0000313" key="4">
    <source>
        <dbReference type="Proteomes" id="UP000008549"/>
    </source>
</evidence>
<dbReference type="WormBase" id="CBG13771">
    <property type="protein sequence ID" value="CBP49892"/>
    <property type="gene ID" value="WBGene00034480"/>
</dbReference>